<sequence>MQMLMEFLQLSESEAQALADCAPELALRAEAFANSFQSSIQTPSTRDAMLSSLSDEQCRQLVSMQARHYRELLEAQYTLELQHRMVEVGSLYYQWGLQPIWIMSASALFAADFEAYAADLALQQRRPLMAALYKRLRRDEAWQMEGYRQAGESVRRQLEQRPLRDPLTGLLNRAALDELLPNALARARRHGTKVVVAVLDLDDFRTLNQVHGTALGDLVLEQLASRLRRALRKTDLVVRLEADTFALVLEDIQRIANIAPLLERLQLDLDVPYTLSDTLLWQCPLSMGITLYPDDNQDPAGLLRHATQTMQAMKDNKSQREQFWAVYTPPA</sequence>
<dbReference type="Pfam" id="PF00990">
    <property type="entry name" value="GGDEF"/>
    <property type="match status" value="1"/>
</dbReference>
<protein>
    <recommendedName>
        <fullName evidence="1">Diguanylate cyclase DosC</fullName>
    </recommendedName>
    <alternativeName>
        <fullName evidence="2">Direct oxygen-sensing cyclase</fullName>
    </alternativeName>
</protein>
<dbReference type="InterPro" id="IPR029787">
    <property type="entry name" value="Nucleotide_cyclase"/>
</dbReference>
<dbReference type="NCBIfam" id="TIGR00254">
    <property type="entry name" value="GGDEF"/>
    <property type="match status" value="1"/>
</dbReference>
<dbReference type="PANTHER" id="PTHR46663:SF2">
    <property type="entry name" value="GGDEF DOMAIN-CONTAINING PROTEIN"/>
    <property type="match status" value="1"/>
</dbReference>
<organism evidence="4">
    <name type="scientific">mine drainage metagenome</name>
    <dbReference type="NCBI Taxonomy" id="410659"/>
    <lineage>
        <taxon>unclassified sequences</taxon>
        <taxon>metagenomes</taxon>
        <taxon>ecological metagenomes</taxon>
    </lineage>
</organism>
<reference evidence="4" key="1">
    <citation type="submission" date="2009-10" db="EMBL/GenBank/DDBJ databases">
        <title>Diversity of trophic interactions inside an arsenic-rich microbial ecosystem.</title>
        <authorList>
            <person name="Bertin P.N."/>
            <person name="Heinrich-Salmeron A."/>
            <person name="Pelletier E."/>
            <person name="Goulhen-Chollet F."/>
            <person name="Arsene-Ploetze F."/>
            <person name="Gallien S."/>
            <person name="Calteau A."/>
            <person name="Vallenet D."/>
            <person name="Casiot C."/>
            <person name="Chane-Woon-Ming B."/>
            <person name="Giloteaux L."/>
            <person name="Barakat M."/>
            <person name="Bonnefoy V."/>
            <person name="Bruneel O."/>
            <person name="Chandler M."/>
            <person name="Cleiss J."/>
            <person name="Duran R."/>
            <person name="Elbaz-Poulichet F."/>
            <person name="Fonknechten N."/>
            <person name="Lauga B."/>
            <person name="Mornico D."/>
            <person name="Ortet P."/>
            <person name="Schaeffer C."/>
            <person name="Siguier P."/>
            <person name="Alexander Thil Smith A."/>
            <person name="Van Dorsselaer A."/>
            <person name="Weissenbach J."/>
            <person name="Medigue C."/>
            <person name="Le Paslier D."/>
        </authorList>
    </citation>
    <scope>NUCLEOTIDE SEQUENCE</scope>
</reference>
<dbReference type="InterPro" id="IPR009050">
    <property type="entry name" value="Globin-like_sf"/>
</dbReference>
<dbReference type="SUPFAM" id="SSF46458">
    <property type="entry name" value="Globin-like"/>
    <property type="match status" value="1"/>
</dbReference>
<evidence type="ECO:0000313" key="4">
    <source>
        <dbReference type="EMBL" id="CBH99051.1"/>
    </source>
</evidence>
<dbReference type="SMART" id="SM00267">
    <property type="entry name" value="GGDEF"/>
    <property type="match status" value="1"/>
</dbReference>
<dbReference type="InterPro" id="IPR043128">
    <property type="entry name" value="Rev_trsase/Diguanyl_cyclase"/>
</dbReference>
<dbReference type="EMBL" id="CABM01000065">
    <property type="protein sequence ID" value="CBH99051.1"/>
    <property type="molecule type" value="Genomic_DNA"/>
</dbReference>
<gene>
    <name evidence="4" type="ORF">CARN2_0225</name>
</gene>
<dbReference type="SUPFAM" id="SSF55073">
    <property type="entry name" value="Nucleotide cyclase"/>
    <property type="match status" value="1"/>
</dbReference>
<dbReference type="GO" id="GO:0019825">
    <property type="term" value="F:oxygen binding"/>
    <property type="evidence" value="ECO:0007669"/>
    <property type="project" value="InterPro"/>
</dbReference>
<dbReference type="CDD" id="cd01949">
    <property type="entry name" value="GGDEF"/>
    <property type="match status" value="1"/>
</dbReference>
<dbReference type="Gene3D" id="1.10.490.10">
    <property type="entry name" value="Globins"/>
    <property type="match status" value="1"/>
</dbReference>
<evidence type="ECO:0000256" key="1">
    <source>
        <dbReference type="ARBA" id="ARBA00015125"/>
    </source>
</evidence>
<evidence type="ECO:0000256" key="2">
    <source>
        <dbReference type="ARBA" id="ARBA00029839"/>
    </source>
</evidence>
<dbReference type="Gene3D" id="3.30.70.270">
    <property type="match status" value="1"/>
</dbReference>
<dbReference type="PANTHER" id="PTHR46663">
    <property type="entry name" value="DIGUANYLATE CYCLASE DGCT-RELATED"/>
    <property type="match status" value="1"/>
</dbReference>
<dbReference type="GO" id="GO:0020037">
    <property type="term" value="F:heme binding"/>
    <property type="evidence" value="ECO:0007669"/>
    <property type="project" value="InterPro"/>
</dbReference>
<dbReference type="PROSITE" id="PS50887">
    <property type="entry name" value="GGDEF"/>
    <property type="match status" value="1"/>
</dbReference>
<accession>E6PVU4</accession>
<dbReference type="InterPro" id="IPR052163">
    <property type="entry name" value="DGC-Regulatory_Protein"/>
</dbReference>
<feature type="domain" description="GGDEF" evidence="3">
    <location>
        <begin position="192"/>
        <end position="329"/>
    </location>
</feature>
<proteinExistence type="predicted"/>
<dbReference type="InterPro" id="IPR044398">
    <property type="entry name" value="Globin-sensor_dom"/>
</dbReference>
<dbReference type="InterPro" id="IPR000160">
    <property type="entry name" value="GGDEF_dom"/>
</dbReference>
<name>E6PVU4_9ZZZZ</name>
<evidence type="ECO:0000259" key="3">
    <source>
        <dbReference type="PROSITE" id="PS50887"/>
    </source>
</evidence>
<dbReference type="Pfam" id="PF11563">
    <property type="entry name" value="Protoglobin"/>
    <property type="match status" value="1"/>
</dbReference>
<dbReference type="AlphaFoldDB" id="E6PVU4"/>
<comment type="caution">
    <text evidence="4">The sequence shown here is derived from an EMBL/GenBank/DDBJ whole genome shotgun (WGS) entry which is preliminary data.</text>
</comment>
<dbReference type="InterPro" id="IPR012292">
    <property type="entry name" value="Globin/Proto"/>
</dbReference>